<dbReference type="EMBL" id="JHAC01000025">
    <property type="protein sequence ID" value="EYB68212.1"/>
    <property type="molecule type" value="Genomic_DNA"/>
</dbReference>
<keyword evidence="1" id="KW-1133">Transmembrane helix</keyword>
<proteinExistence type="predicted"/>
<dbReference type="AlphaFoldDB" id="A0A016QQQ3"/>
<dbReference type="PATRIC" id="fig|1476583.3.peg.1555"/>
<gene>
    <name evidence="2" type="ORF">DEIPH_ctg025orf0049</name>
</gene>
<protein>
    <submittedName>
        <fullName evidence="2">Uncharacterized protein</fullName>
    </submittedName>
</protein>
<name>A0A016QQQ3_9DEIO</name>
<sequence length="70" mass="7384">MEKDSAKSSGPALNAVWLSVAATFLAAFAANNQSWLRFVALAVALLLIVAAGALLGQSTAQARQRKQNRQ</sequence>
<feature type="transmembrane region" description="Helical" evidence="1">
    <location>
        <begin position="35"/>
        <end position="56"/>
    </location>
</feature>
<evidence type="ECO:0000256" key="1">
    <source>
        <dbReference type="SAM" id="Phobius"/>
    </source>
</evidence>
<keyword evidence="1" id="KW-0812">Transmembrane</keyword>
<organism evidence="2 3">
    <name type="scientific">Deinococcus phoenicis</name>
    <dbReference type="NCBI Taxonomy" id="1476583"/>
    <lineage>
        <taxon>Bacteria</taxon>
        <taxon>Thermotogati</taxon>
        <taxon>Deinococcota</taxon>
        <taxon>Deinococci</taxon>
        <taxon>Deinococcales</taxon>
        <taxon>Deinococcaceae</taxon>
        <taxon>Deinococcus</taxon>
    </lineage>
</organism>
<comment type="caution">
    <text evidence="2">The sequence shown here is derived from an EMBL/GenBank/DDBJ whole genome shotgun (WGS) entry which is preliminary data.</text>
</comment>
<keyword evidence="1" id="KW-0472">Membrane</keyword>
<accession>A0A016QQQ3</accession>
<dbReference type="RefSeq" id="WP_034356389.1">
    <property type="nucleotide sequence ID" value="NZ_JHAC01000025.1"/>
</dbReference>
<reference evidence="2 3" key="1">
    <citation type="submission" date="2014-03" db="EMBL/GenBank/DDBJ databases">
        <title>Draft genome sequence of Deinococcus phoenicis 1P10ME.</title>
        <authorList>
            <person name="Stepanov V.G."/>
            <person name="Vaishampayan P."/>
            <person name="Venkateswaran K."/>
            <person name="Fox G.E."/>
        </authorList>
    </citation>
    <scope>NUCLEOTIDE SEQUENCE [LARGE SCALE GENOMIC DNA]</scope>
    <source>
        <strain evidence="2 3">1P10ME</strain>
    </source>
</reference>
<evidence type="ECO:0000313" key="2">
    <source>
        <dbReference type="EMBL" id="EYB68212.1"/>
    </source>
</evidence>
<dbReference type="STRING" id="1476583.DEIPH_ctg025orf0049"/>
<feature type="transmembrane region" description="Helical" evidence="1">
    <location>
        <begin position="12"/>
        <end position="29"/>
    </location>
</feature>
<evidence type="ECO:0000313" key="3">
    <source>
        <dbReference type="Proteomes" id="UP000020492"/>
    </source>
</evidence>
<dbReference type="Proteomes" id="UP000020492">
    <property type="component" value="Unassembled WGS sequence"/>
</dbReference>
<keyword evidence="3" id="KW-1185">Reference proteome</keyword>